<dbReference type="RefSeq" id="WP_268787211.1">
    <property type="nucleotide sequence ID" value="NZ_JAPQYE010000011.1"/>
</dbReference>
<evidence type="ECO:0000313" key="2">
    <source>
        <dbReference type="Proteomes" id="UP001084650"/>
    </source>
</evidence>
<sequence length="109" mass="12123">MSFHPAVESFLAKSRELGSVLGKVQSAMYDDLRVRRAAPEEPNVMPEIDGYGALTDLYLDGIVGRYSARQIEDLVMSGLQECYAAIDERRLEAVREAVPEFDQLDLGLS</sequence>
<gene>
    <name evidence="1" type="ORF">OY187_21815</name>
</gene>
<keyword evidence="2" id="KW-1185">Reference proteome</keyword>
<name>A0ABT4HKF6_MYCIR</name>
<comment type="caution">
    <text evidence="1">The sequence shown here is derived from an EMBL/GenBank/DDBJ whole genome shotgun (WGS) entry which is preliminary data.</text>
</comment>
<organism evidence="1 2">
    <name type="scientific">Mycolicibacterium iranicum</name>
    <name type="common">Mycobacterium iranicum</name>
    <dbReference type="NCBI Taxonomy" id="912594"/>
    <lineage>
        <taxon>Bacteria</taxon>
        <taxon>Bacillati</taxon>
        <taxon>Actinomycetota</taxon>
        <taxon>Actinomycetes</taxon>
        <taxon>Mycobacteriales</taxon>
        <taxon>Mycobacteriaceae</taxon>
        <taxon>Mycolicibacterium</taxon>
    </lineage>
</organism>
<accession>A0ABT4HKF6</accession>
<protein>
    <submittedName>
        <fullName evidence="1">Uncharacterized protein</fullName>
    </submittedName>
</protein>
<evidence type="ECO:0000313" key="1">
    <source>
        <dbReference type="EMBL" id="MCZ0730692.1"/>
    </source>
</evidence>
<reference evidence="1" key="1">
    <citation type="submission" date="2022-12" db="EMBL/GenBank/DDBJ databases">
        <title>Whole genome sequence of Mycolicibacterium iranicum strain SBH312.</title>
        <authorList>
            <person name="Jani J."/>
            <person name="Arifin Mustapha Z."/>
            <person name="Ahmed K."/>
            <person name="Kai Ling C."/>
        </authorList>
    </citation>
    <scope>NUCLEOTIDE SEQUENCE</scope>
    <source>
        <strain evidence="1">SBH312</strain>
    </source>
</reference>
<dbReference type="Proteomes" id="UP001084650">
    <property type="component" value="Unassembled WGS sequence"/>
</dbReference>
<proteinExistence type="predicted"/>
<dbReference type="EMBL" id="JAPQYE010000011">
    <property type="protein sequence ID" value="MCZ0730692.1"/>
    <property type="molecule type" value="Genomic_DNA"/>
</dbReference>